<dbReference type="Proteomes" id="UP000001176">
    <property type="component" value="Plasmid pGDIPal5I"/>
</dbReference>
<sequence length="182" mass="20193">MNARLSEPFDRAMHGQFGGREVPKPLPYSHHGFQLYPPGHCRPRHLHFLSKQQPTGCRYRLELSDDPGGLRPLVPSHPGFPSETHGGFPPCCHPPAWHTFDNPLPPVDRTDYRFFYLAGSALALGANRGEGAPCPRRPTSFGVLLNRIRLSKTGTVARAEGGDWVEQGGFTPERPLQPDEPD</sequence>
<evidence type="ECO:0000313" key="3">
    <source>
        <dbReference type="Proteomes" id="UP000001176"/>
    </source>
</evidence>
<dbReference type="KEGG" id="gdi:GDI3895"/>
<dbReference type="EMBL" id="AM889287">
    <property type="protein sequence ID" value="CAP57859.1"/>
    <property type="molecule type" value="Genomic_DNA"/>
</dbReference>
<keyword evidence="2" id="KW-0614">Plasmid</keyword>
<name>A9HT47_GLUDA</name>
<protein>
    <submittedName>
        <fullName evidence="2">Uncharacterized protein</fullName>
    </submittedName>
</protein>
<keyword evidence="3" id="KW-1185">Reference proteome</keyword>
<proteinExistence type="predicted"/>
<feature type="region of interest" description="Disordered" evidence="1">
    <location>
        <begin position="162"/>
        <end position="182"/>
    </location>
</feature>
<reference evidence="3" key="1">
    <citation type="journal article" date="2009" name="BMC Genomics">
        <title>Complete genome sequence of the sugarcane nitrogen-fixing endophyte Gluconacetobacter diazotrophicus Pal5.</title>
        <authorList>
            <person name="Bertalan M."/>
            <person name="Albano R."/>
            <person name="Padua V."/>
            <person name="Rouws L."/>
            <person name="Rojas C."/>
            <person name="Hemerly A."/>
            <person name="Teixeira K."/>
            <person name="Schwab S."/>
            <person name="Araujo J."/>
            <person name="Oliveira A."/>
            <person name="Franca L."/>
            <person name="Magalhaes V."/>
            <person name="Alqueres S."/>
            <person name="Cardoso A."/>
            <person name="Almeida W."/>
            <person name="Loureiro M.M."/>
            <person name="Nogueira E."/>
            <person name="Cidade D."/>
            <person name="Oliveira D."/>
            <person name="Simao T."/>
            <person name="Macedo J."/>
            <person name="Valadao A."/>
            <person name="Dreschsel M."/>
            <person name="Freitas F."/>
            <person name="Vidal M."/>
            <person name="Guedes H."/>
            <person name="Rodrigues E."/>
            <person name="Meneses C."/>
            <person name="Brioso P."/>
            <person name="Pozzer L."/>
            <person name="Figueiredo D."/>
            <person name="Montano H."/>
            <person name="Junior J."/>
            <person name="Filho G."/>
            <person name="Flores V."/>
            <person name="Ferreira B."/>
            <person name="Branco A."/>
            <person name="Gonzalez P."/>
            <person name="Guillobel H."/>
            <person name="Lemos M."/>
            <person name="Seibel L."/>
            <person name="Macedo J."/>
            <person name="Alves-Ferreira M."/>
            <person name="Sachetto-Martins G."/>
            <person name="Coelho A."/>
            <person name="Santos E."/>
            <person name="Amaral G."/>
            <person name="Neves A."/>
            <person name="Pacheco A.B."/>
            <person name="Carvalho D."/>
            <person name="Lery L."/>
            <person name="Bisch P."/>
            <person name="Rossle S.C."/>
            <person name="Urmenyi T."/>
            <person name="Kruger W.V."/>
            <person name="Martins O."/>
            <person name="Baldani J.I."/>
            <person name="Ferreira P.C."/>
        </authorList>
    </citation>
    <scope>NUCLEOTIDE SEQUENCE [LARGE SCALE GENOMIC DNA]</scope>
    <source>
        <strain evidence="3">ATCC 49037 / DSM 5601 / CCUG 37298 / CIP 103539 / LMG 7603 / PAl5</strain>
        <plasmid evidence="3">pGDIPal5I</plasmid>
    </source>
</reference>
<evidence type="ECO:0000313" key="2">
    <source>
        <dbReference type="EMBL" id="CAP57859.1"/>
    </source>
</evidence>
<gene>
    <name evidence="2" type="ordered locus">GDI3895</name>
</gene>
<organism evidence="2 3">
    <name type="scientific">Gluconacetobacter diazotrophicus (strain ATCC 49037 / DSM 5601 / CCUG 37298 / CIP 103539 / LMG 7603 / PAl5)</name>
    <dbReference type="NCBI Taxonomy" id="272568"/>
    <lineage>
        <taxon>Bacteria</taxon>
        <taxon>Pseudomonadati</taxon>
        <taxon>Pseudomonadota</taxon>
        <taxon>Alphaproteobacteria</taxon>
        <taxon>Acetobacterales</taxon>
        <taxon>Acetobacteraceae</taxon>
        <taxon>Gluconacetobacter</taxon>
    </lineage>
</organism>
<accession>A9HT47</accession>
<evidence type="ECO:0000256" key="1">
    <source>
        <dbReference type="SAM" id="MobiDB-lite"/>
    </source>
</evidence>
<dbReference type="AlphaFoldDB" id="A9HT47"/>
<geneLocation type="plasmid" evidence="2 3">
    <name>pGDIPal5I</name>
</geneLocation>